<protein>
    <submittedName>
        <fullName evidence="4">Alpha-L-rhamnosidase</fullName>
    </submittedName>
</protein>
<feature type="domain" description="DUF5060" evidence="2">
    <location>
        <begin position="43"/>
        <end position="110"/>
    </location>
</feature>
<feature type="domain" description="Apiosidase-like catalytic" evidence="1">
    <location>
        <begin position="164"/>
        <end position="395"/>
    </location>
</feature>
<dbReference type="Proteomes" id="UP000288607">
    <property type="component" value="Unassembled WGS sequence"/>
</dbReference>
<dbReference type="InterPro" id="IPR025277">
    <property type="entry name" value="Apiosidase-like_cat_dom"/>
</dbReference>
<dbReference type="Gene3D" id="2.60.40.3950">
    <property type="match status" value="1"/>
</dbReference>
<dbReference type="PANTHER" id="PTHR37836:SF2">
    <property type="entry name" value="DUF4038 DOMAIN-CONTAINING PROTEIN"/>
    <property type="match status" value="1"/>
</dbReference>
<gene>
    <name evidence="4" type="ORF">D2E23_2229</name>
</gene>
<dbReference type="Pfam" id="PF18310">
    <property type="entry name" value="DUF5605"/>
    <property type="match status" value="1"/>
</dbReference>
<dbReference type="InterPro" id="IPR041239">
    <property type="entry name" value="DUF5605"/>
</dbReference>
<keyword evidence="5" id="KW-1185">Reference proteome</keyword>
<evidence type="ECO:0000313" key="4">
    <source>
        <dbReference type="EMBL" id="RSX47815.1"/>
    </source>
</evidence>
<dbReference type="AlphaFoldDB" id="A0A430F699"/>
<dbReference type="RefSeq" id="WP_126030992.1">
    <property type="nucleotide sequence ID" value="NZ_QXGJ01000023.1"/>
</dbReference>
<dbReference type="OrthoDB" id="127163at2"/>
<dbReference type="Pfam" id="PF16586">
    <property type="entry name" value="DUF5060"/>
    <property type="match status" value="1"/>
</dbReference>
<dbReference type="EMBL" id="QXGJ01000023">
    <property type="protein sequence ID" value="RSX47815.1"/>
    <property type="molecule type" value="Genomic_DNA"/>
</dbReference>
<dbReference type="Pfam" id="PF13204">
    <property type="entry name" value="Apiosidase"/>
    <property type="match status" value="1"/>
</dbReference>
<organism evidence="4 5">
    <name type="scientific">Bifidobacterium callimiconis</name>
    <dbReference type="NCBI Taxonomy" id="2306973"/>
    <lineage>
        <taxon>Bacteria</taxon>
        <taxon>Bacillati</taxon>
        <taxon>Actinomycetota</taxon>
        <taxon>Actinomycetes</taxon>
        <taxon>Bifidobacteriales</taxon>
        <taxon>Bifidobacteriaceae</taxon>
        <taxon>Bifidobacterium</taxon>
    </lineage>
</organism>
<name>A0A430F699_9BIFI</name>
<dbReference type="InterPro" id="IPR013783">
    <property type="entry name" value="Ig-like_fold"/>
</dbReference>
<dbReference type="InterPro" id="IPR032260">
    <property type="entry name" value="DUF5060"/>
</dbReference>
<dbReference type="Gene3D" id="3.20.20.80">
    <property type="entry name" value="Glycosidases"/>
    <property type="match status" value="1"/>
</dbReference>
<evidence type="ECO:0000259" key="2">
    <source>
        <dbReference type="Pfam" id="PF16586"/>
    </source>
</evidence>
<dbReference type="Gene3D" id="2.60.40.10">
    <property type="entry name" value="Immunoglobulins"/>
    <property type="match status" value="1"/>
</dbReference>
<dbReference type="InterPro" id="IPR017853">
    <property type="entry name" value="GH"/>
</dbReference>
<proteinExistence type="predicted"/>
<comment type="caution">
    <text evidence="4">The sequence shown here is derived from an EMBL/GenBank/DDBJ whole genome shotgun (WGS) entry which is preliminary data.</text>
</comment>
<evidence type="ECO:0000259" key="3">
    <source>
        <dbReference type="Pfam" id="PF18310"/>
    </source>
</evidence>
<reference evidence="4 5" key="1">
    <citation type="submission" date="2018-09" db="EMBL/GenBank/DDBJ databases">
        <title>Characterization of the phylogenetic diversity of five novel species belonging to the genus Bifidobacterium.</title>
        <authorList>
            <person name="Lugli G.A."/>
            <person name="Duranti S."/>
            <person name="Milani C."/>
        </authorList>
    </citation>
    <scope>NUCLEOTIDE SEQUENCE [LARGE SCALE GENOMIC DNA]</scope>
    <source>
        <strain evidence="4 5">2028B</strain>
    </source>
</reference>
<evidence type="ECO:0000313" key="5">
    <source>
        <dbReference type="Proteomes" id="UP000288607"/>
    </source>
</evidence>
<dbReference type="PANTHER" id="PTHR37836">
    <property type="entry name" value="LMO1036 PROTEIN"/>
    <property type="match status" value="1"/>
</dbReference>
<sequence>MTTTTPTVANAVASAPVDPIAIVRVSPQPAAVESPANATTPHVERYGLFEIALAGTSDGNPYVDVDLSADFTSAATGETITVGGFYRGNGDYAIRFMPLEEGEWRYVTRSAADPSLNALSGTLIADPAGENNHGRVLRATDVHRAATSATETDPAGSELRFQFSYEDGIRYMPFGTTCYAWTSQSQAVQDQTVETLVAAPFNKIRMCVFPKFYDFNNADPDVFAYEGSMENGFDHTRFNEELFSNLDRRIGQLCALGIEADIILLHPYDKPEWGFSKMSREADIMYLTYMARRYGAYRNVWWSLANEYDLMPQKSLEDWRTYARVVMANDAFGHLRSIHNCVTVYDYNEPWCTHCSIQRVDVTRTTECIADWRREYGKPVVCDEPGYEGNIYWGWGSLPATELMRRYWEGLMRCGTVTHGESFIDKGDQIWWAHGGTLHGETPARIAFMRGIFENAPRAASPLDADTAPEDVWSVNPVDASQPLNGAMEKAMKFWDVPVLRAGTDWQLVYFGWYQQLYREFDLPAGGEYTVDVIDTWNMTIDRLPGTYAGTVRADLGGRQYMAVRIQRA</sequence>
<dbReference type="SUPFAM" id="SSF51445">
    <property type="entry name" value="(Trans)glycosidases"/>
    <property type="match status" value="1"/>
</dbReference>
<dbReference type="GO" id="GO:0005975">
    <property type="term" value="P:carbohydrate metabolic process"/>
    <property type="evidence" value="ECO:0007669"/>
    <property type="project" value="UniProtKB-ARBA"/>
</dbReference>
<evidence type="ECO:0000259" key="1">
    <source>
        <dbReference type="Pfam" id="PF13204"/>
    </source>
</evidence>
<feature type="domain" description="DUF5605" evidence="3">
    <location>
        <begin position="495"/>
        <end position="567"/>
    </location>
</feature>
<accession>A0A430F699</accession>